<keyword evidence="3" id="KW-1185">Reference proteome</keyword>
<evidence type="ECO:0000313" key="2">
    <source>
        <dbReference type="EMBL" id="USW58828.1"/>
    </source>
</evidence>
<evidence type="ECO:0000313" key="3">
    <source>
        <dbReference type="Proteomes" id="UP001056384"/>
    </source>
</evidence>
<accession>A0A9Q9B7H7</accession>
<organism evidence="2 3">
    <name type="scientific">Septoria linicola</name>
    <dbReference type="NCBI Taxonomy" id="215465"/>
    <lineage>
        <taxon>Eukaryota</taxon>
        <taxon>Fungi</taxon>
        <taxon>Dikarya</taxon>
        <taxon>Ascomycota</taxon>
        <taxon>Pezizomycotina</taxon>
        <taxon>Dothideomycetes</taxon>
        <taxon>Dothideomycetidae</taxon>
        <taxon>Mycosphaerellales</taxon>
        <taxon>Mycosphaerellaceae</taxon>
        <taxon>Septoria</taxon>
    </lineage>
</organism>
<proteinExistence type="predicted"/>
<dbReference type="Proteomes" id="UP001056384">
    <property type="component" value="Chromosome 11"/>
</dbReference>
<protein>
    <submittedName>
        <fullName evidence="2">Uncharacterized protein</fullName>
    </submittedName>
</protein>
<name>A0A9Q9B7H7_9PEZI</name>
<feature type="region of interest" description="Disordered" evidence="1">
    <location>
        <begin position="1"/>
        <end position="24"/>
    </location>
</feature>
<sequence>MAYHGPLDTSSADNNNREDRELPYEPIEDRLKRLSSYFPTLINTHDFALQREDVQELVACISLDWTASMDTQPQQVPWSEQLMLWKARSGELPNVRFEIKHVEVDLNNKKGSATVWVEMDVTGMGDVVFGAMNEVKWRRVKDQWECFHTRGMRGSPSSSTGGIG</sequence>
<evidence type="ECO:0000256" key="1">
    <source>
        <dbReference type="SAM" id="MobiDB-lite"/>
    </source>
</evidence>
<gene>
    <name evidence="2" type="ORF">Slin15195_G121470</name>
</gene>
<feature type="compositionally biased region" description="Basic and acidic residues" evidence="1">
    <location>
        <begin position="15"/>
        <end position="24"/>
    </location>
</feature>
<dbReference type="EMBL" id="CP099428">
    <property type="protein sequence ID" value="USW58828.1"/>
    <property type="molecule type" value="Genomic_DNA"/>
</dbReference>
<dbReference type="AlphaFoldDB" id="A0A9Q9B7H7"/>
<reference evidence="2" key="1">
    <citation type="submission" date="2022-06" db="EMBL/GenBank/DDBJ databases">
        <title>Complete genome sequences of two strains of the flax pathogen Septoria linicola.</title>
        <authorList>
            <person name="Lapalu N."/>
            <person name="Simon A."/>
            <person name="Demenou B."/>
            <person name="Paumier D."/>
            <person name="Guillot M.-P."/>
            <person name="Gout L."/>
            <person name="Valade R."/>
        </authorList>
    </citation>
    <scope>NUCLEOTIDE SEQUENCE</scope>
    <source>
        <strain evidence="2">SE15195</strain>
    </source>
</reference>